<name>A0A9J6HDP6_HAELO</name>
<dbReference type="VEuPathDB" id="VectorBase:HLOH_048640"/>
<comment type="caution">
    <text evidence="2">The sequence shown here is derived from an EMBL/GenBank/DDBJ whole genome shotgun (WGS) entry which is preliminary data.</text>
</comment>
<protein>
    <submittedName>
        <fullName evidence="2">Uncharacterized protein</fullName>
    </submittedName>
</protein>
<accession>A0A9J6HDP6</accession>
<dbReference type="AlphaFoldDB" id="A0A9J6HDP6"/>
<proteinExistence type="predicted"/>
<reference evidence="2 3" key="1">
    <citation type="journal article" date="2020" name="Cell">
        <title>Large-Scale Comparative Analyses of Tick Genomes Elucidate Their Genetic Diversity and Vector Capacities.</title>
        <authorList>
            <consortium name="Tick Genome and Microbiome Consortium (TIGMIC)"/>
            <person name="Jia N."/>
            <person name="Wang J."/>
            <person name="Shi W."/>
            <person name="Du L."/>
            <person name="Sun Y."/>
            <person name="Zhan W."/>
            <person name="Jiang J.F."/>
            <person name="Wang Q."/>
            <person name="Zhang B."/>
            <person name="Ji P."/>
            <person name="Bell-Sakyi L."/>
            <person name="Cui X.M."/>
            <person name="Yuan T.T."/>
            <person name="Jiang B.G."/>
            <person name="Yang W.F."/>
            <person name="Lam T.T."/>
            <person name="Chang Q.C."/>
            <person name="Ding S.J."/>
            <person name="Wang X.J."/>
            <person name="Zhu J.G."/>
            <person name="Ruan X.D."/>
            <person name="Zhao L."/>
            <person name="Wei J.T."/>
            <person name="Ye R.Z."/>
            <person name="Que T.C."/>
            <person name="Du C.H."/>
            <person name="Zhou Y.H."/>
            <person name="Cheng J.X."/>
            <person name="Dai P.F."/>
            <person name="Guo W.B."/>
            <person name="Han X.H."/>
            <person name="Huang E.J."/>
            <person name="Li L.F."/>
            <person name="Wei W."/>
            <person name="Gao Y.C."/>
            <person name="Liu J.Z."/>
            <person name="Shao H.Z."/>
            <person name="Wang X."/>
            <person name="Wang C.C."/>
            <person name="Yang T.C."/>
            <person name="Huo Q.B."/>
            <person name="Li W."/>
            <person name="Chen H.Y."/>
            <person name="Chen S.E."/>
            <person name="Zhou L.G."/>
            <person name="Ni X.B."/>
            <person name="Tian J.H."/>
            <person name="Sheng Y."/>
            <person name="Liu T."/>
            <person name="Pan Y.S."/>
            <person name="Xia L.Y."/>
            <person name="Li J."/>
            <person name="Zhao F."/>
            <person name="Cao W.C."/>
        </authorList>
    </citation>
    <scope>NUCLEOTIDE SEQUENCE [LARGE SCALE GENOMIC DNA]</scope>
    <source>
        <strain evidence="2">HaeL-2018</strain>
    </source>
</reference>
<sequence length="212" mass="22543">MSVASAMPPAGVSAALAAARAAAIRSGLMPVEALSAPPPLTITGALPSYYNPTQVNALKYSEQMQKRKLLWKKPQAEGTGSTPPEAPADKYREMFASKKLRVKRAGSSRNARGTWGRHRLLRLRQIFGISAMASCSASGVSEPSSGSSSANQDRIDTGESAGRAKHAEDVKKRLASQSAIERKFKLLDREPASESSESGTEFVIVDLGVINS</sequence>
<feature type="compositionally biased region" description="Low complexity" evidence="1">
    <location>
        <begin position="138"/>
        <end position="150"/>
    </location>
</feature>
<dbReference type="OrthoDB" id="10023235at2759"/>
<evidence type="ECO:0000256" key="1">
    <source>
        <dbReference type="SAM" id="MobiDB-lite"/>
    </source>
</evidence>
<organism evidence="2 3">
    <name type="scientific">Haemaphysalis longicornis</name>
    <name type="common">Bush tick</name>
    <dbReference type="NCBI Taxonomy" id="44386"/>
    <lineage>
        <taxon>Eukaryota</taxon>
        <taxon>Metazoa</taxon>
        <taxon>Ecdysozoa</taxon>
        <taxon>Arthropoda</taxon>
        <taxon>Chelicerata</taxon>
        <taxon>Arachnida</taxon>
        <taxon>Acari</taxon>
        <taxon>Parasitiformes</taxon>
        <taxon>Ixodida</taxon>
        <taxon>Ixodoidea</taxon>
        <taxon>Ixodidae</taxon>
        <taxon>Haemaphysalinae</taxon>
        <taxon>Haemaphysalis</taxon>
    </lineage>
</organism>
<evidence type="ECO:0000313" key="3">
    <source>
        <dbReference type="Proteomes" id="UP000821853"/>
    </source>
</evidence>
<feature type="region of interest" description="Disordered" evidence="1">
    <location>
        <begin position="71"/>
        <end position="90"/>
    </location>
</feature>
<gene>
    <name evidence="2" type="ORF">HPB48_026993</name>
</gene>
<dbReference type="EMBL" id="JABSTR010003542">
    <property type="protein sequence ID" value="KAH9384957.1"/>
    <property type="molecule type" value="Genomic_DNA"/>
</dbReference>
<keyword evidence="3" id="KW-1185">Reference proteome</keyword>
<dbReference type="Proteomes" id="UP000821853">
    <property type="component" value="Unassembled WGS sequence"/>
</dbReference>
<evidence type="ECO:0000313" key="2">
    <source>
        <dbReference type="EMBL" id="KAH9384957.1"/>
    </source>
</evidence>
<feature type="region of interest" description="Disordered" evidence="1">
    <location>
        <begin position="138"/>
        <end position="175"/>
    </location>
</feature>